<reference evidence="2 3" key="1">
    <citation type="submission" date="2019-05" db="EMBL/GenBank/DDBJ databases">
        <title>Another draft genome of Portunus trituberculatus and its Hox gene families provides insights of decapod evolution.</title>
        <authorList>
            <person name="Jeong J.-H."/>
            <person name="Song I."/>
            <person name="Kim S."/>
            <person name="Choi T."/>
            <person name="Kim D."/>
            <person name="Ryu S."/>
            <person name="Kim W."/>
        </authorList>
    </citation>
    <scope>NUCLEOTIDE SEQUENCE [LARGE SCALE GENOMIC DNA]</scope>
    <source>
        <tissue evidence="2">Muscle</tissue>
    </source>
</reference>
<evidence type="ECO:0000313" key="2">
    <source>
        <dbReference type="EMBL" id="MPC23950.1"/>
    </source>
</evidence>
<sequence>MGVHRIQPREWPAQCCCRRQAGRISRAALRLASQPPRTSHPGGGTHVVLDQTGARRPNSRVPGGDAPSPRQCEGKRAENLRCDVDYTAQLDGSPDGRGLREWQQLTAGRPAPPCTLSLVLSRVKGCDQSLQLDESPGRS</sequence>
<proteinExistence type="predicted"/>
<accession>A0A5B7DR58</accession>
<dbReference type="EMBL" id="VSRR010001270">
    <property type="protein sequence ID" value="MPC23950.1"/>
    <property type="molecule type" value="Genomic_DNA"/>
</dbReference>
<dbReference type="AlphaFoldDB" id="A0A5B7DR58"/>
<comment type="caution">
    <text evidence="2">The sequence shown here is derived from an EMBL/GenBank/DDBJ whole genome shotgun (WGS) entry which is preliminary data.</text>
</comment>
<keyword evidence="3" id="KW-1185">Reference proteome</keyword>
<gene>
    <name evidence="2" type="ORF">E2C01_017018</name>
</gene>
<organism evidence="2 3">
    <name type="scientific">Portunus trituberculatus</name>
    <name type="common">Swimming crab</name>
    <name type="synonym">Neptunus trituberculatus</name>
    <dbReference type="NCBI Taxonomy" id="210409"/>
    <lineage>
        <taxon>Eukaryota</taxon>
        <taxon>Metazoa</taxon>
        <taxon>Ecdysozoa</taxon>
        <taxon>Arthropoda</taxon>
        <taxon>Crustacea</taxon>
        <taxon>Multicrustacea</taxon>
        <taxon>Malacostraca</taxon>
        <taxon>Eumalacostraca</taxon>
        <taxon>Eucarida</taxon>
        <taxon>Decapoda</taxon>
        <taxon>Pleocyemata</taxon>
        <taxon>Brachyura</taxon>
        <taxon>Eubrachyura</taxon>
        <taxon>Portunoidea</taxon>
        <taxon>Portunidae</taxon>
        <taxon>Portuninae</taxon>
        <taxon>Portunus</taxon>
    </lineage>
</organism>
<evidence type="ECO:0000313" key="3">
    <source>
        <dbReference type="Proteomes" id="UP000324222"/>
    </source>
</evidence>
<name>A0A5B7DR58_PORTR</name>
<evidence type="ECO:0000256" key="1">
    <source>
        <dbReference type="SAM" id="MobiDB-lite"/>
    </source>
</evidence>
<feature type="region of interest" description="Disordered" evidence="1">
    <location>
        <begin position="32"/>
        <end position="76"/>
    </location>
</feature>
<dbReference type="Proteomes" id="UP000324222">
    <property type="component" value="Unassembled WGS sequence"/>
</dbReference>
<protein>
    <submittedName>
        <fullName evidence="2">Uncharacterized protein</fullName>
    </submittedName>
</protein>